<name>B5RHT8_MUSBA</name>
<reference evidence="1" key="2">
    <citation type="journal article" date="2008" name="J. Virol.">
        <title>A single Banana streak virus integration event in the banana genome as the origin of infectious endogenous pararetrovirus.</title>
        <authorList>
            <person name="Gayral P."/>
            <person name="Noa-Carrazana J.C."/>
            <person name="Lescot M."/>
            <person name="Lheureux F."/>
            <person name="Lockhart B.E."/>
            <person name="Matsumoto T."/>
            <person name="Piffanelli P."/>
            <person name="Iskra-Caruana M.L."/>
        </authorList>
    </citation>
    <scope>NUCLEOTIDE SEQUENCE</scope>
</reference>
<reference evidence="1" key="1">
    <citation type="journal article" date="2008" name="BMC Genomics">
        <title>Insights into the Musa genome: syntenic relationships to rice and between Musa species.</title>
        <authorList>
            <person name="Lescot M."/>
            <person name="Piffanelli P."/>
            <person name="Ciampi A.Y."/>
            <person name="Ruiz M."/>
            <person name="Blanc G."/>
            <person name="Leebens-Mack J."/>
            <person name="da Silva F.R."/>
            <person name="Santos C.M."/>
            <person name="D'Hont A."/>
            <person name="Garsmeur O."/>
            <person name="Vilarinhos A.D."/>
            <person name="Kanamori H."/>
            <person name="Matsumoto T."/>
            <person name="Ronning C.M."/>
            <person name="Cheung F."/>
            <person name="Haas B.J."/>
            <person name="Althoff R."/>
            <person name="Arbogast T."/>
            <person name="Hine E."/>
            <person name="Pappas G.J.Jr."/>
            <person name="Sasaki T."/>
            <person name="Souza M.T.Jr."/>
            <person name="Miller R.N."/>
            <person name="Glaszmann J.C."/>
            <person name="Town C.D."/>
        </authorList>
    </citation>
    <scope>NUCLEOTIDE SEQUENCE</scope>
</reference>
<accession>B5RHT8</accession>
<dbReference type="EMBL" id="AP009325">
    <property type="protein sequence ID" value="BAG70987.1"/>
    <property type="molecule type" value="Genomic_DNA"/>
</dbReference>
<organism evidence="1">
    <name type="scientific">Musa balbisiana</name>
    <name type="common">Banana</name>
    <dbReference type="NCBI Taxonomy" id="52838"/>
    <lineage>
        <taxon>Eukaryota</taxon>
        <taxon>Viridiplantae</taxon>
        <taxon>Streptophyta</taxon>
        <taxon>Embryophyta</taxon>
        <taxon>Tracheophyta</taxon>
        <taxon>Spermatophyta</taxon>
        <taxon>Magnoliopsida</taxon>
        <taxon>Liliopsida</taxon>
        <taxon>Zingiberales</taxon>
        <taxon>Musaceae</taxon>
        <taxon>Musa</taxon>
    </lineage>
</organism>
<protein>
    <submittedName>
        <fullName evidence="1">Uncharacterized protein</fullName>
    </submittedName>
</protein>
<dbReference type="EMBL" id="AP009326">
    <property type="protein sequence ID" value="BAG70997.1"/>
    <property type="molecule type" value="Genomic_DNA"/>
</dbReference>
<dbReference type="AlphaFoldDB" id="B5RHT8"/>
<evidence type="ECO:0000313" key="1">
    <source>
        <dbReference type="EMBL" id="BAG70987.1"/>
    </source>
</evidence>
<proteinExistence type="predicted"/>
<sequence>MAVASPTRSDQARTSRLFDCTLNRHWYYIGIRNEVDVSIQGKEPHLNIYGQGQLANTFMTSSSPSGIKML</sequence>